<reference evidence="1" key="2">
    <citation type="journal article" date="2015" name="Data Brief">
        <title>Shoot transcriptome of the giant reed, Arundo donax.</title>
        <authorList>
            <person name="Barrero R.A."/>
            <person name="Guerrero F.D."/>
            <person name="Moolhuijzen P."/>
            <person name="Goolsby J.A."/>
            <person name="Tidwell J."/>
            <person name="Bellgard S.E."/>
            <person name="Bellgard M.I."/>
        </authorList>
    </citation>
    <scope>NUCLEOTIDE SEQUENCE</scope>
    <source>
        <tissue evidence="1">Shoot tissue taken approximately 20 cm above the soil surface</tissue>
    </source>
</reference>
<accession>A0A0A9AU74</accession>
<dbReference type="EMBL" id="GBRH01242591">
    <property type="protein sequence ID" value="JAD55304.1"/>
    <property type="molecule type" value="Transcribed_RNA"/>
</dbReference>
<protein>
    <submittedName>
        <fullName evidence="1">Uncharacterized protein</fullName>
    </submittedName>
</protein>
<evidence type="ECO:0000313" key="1">
    <source>
        <dbReference type="EMBL" id="JAD55304.1"/>
    </source>
</evidence>
<sequence length="68" mass="7873">MSQRTYLRSSAPTYRPMLLKSIVEPIPMVQACWDLLLRQGLCRLLTMHHVVHPTVVVKVRQAFQLVSK</sequence>
<proteinExistence type="predicted"/>
<dbReference type="AlphaFoldDB" id="A0A0A9AU74"/>
<reference evidence="1" key="1">
    <citation type="submission" date="2014-09" db="EMBL/GenBank/DDBJ databases">
        <authorList>
            <person name="Magalhaes I.L.F."/>
            <person name="Oliveira U."/>
            <person name="Santos F.R."/>
            <person name="Vidigal T.H.D.A."/>
            <person name="Brescovit A.D."/>
            <person name="Santos A.J."/>
        </authorList>
    </citation>
    <scope>NUCLEOTIDE SEQUENCE</scope>
    <source>
        <tissue evidence="1">Shoot tissue taken approximately 20 cm above the soil surface</tissue>
    </source>
</reference>
<organism evidence="1">
    <name type="scientific">Arundo donax</name>
    <name type="common">Giant reed</name>
    <name type="synonym">Donax arundinaceus</name>
    <dbReference type="NCBI Taxonomy" id="35708"/>
    <lineage>
        <taxon>Eukaryota</taxon>
        <taxon>Viridiplantae</taxon>
        <taxon>Streptophyta</taxon>
        <taxon>Embryophyta</taxon>
        <taxon>Tracheophyta</taxon>
        <taxon>Spermatophyta</taxon>
        <taxon>Magnoliopsida</taxon>
        <taxon>Liliopsida</taxon>
        <taxon>Poales</taxon>
        <taxon>Poaceae</taxon>
        <taxon>PACMAD clade</taxon>
        <taxon>Arundinoideae</taxon>
        <taxon>Arundineae</taxon>
        <taxon>Arundo</taxon>
    </lineage>
</organism>
<name>A0A0A9AU74_ARUDO</name>